<proteinExistence type="evidence at transcript level"/>
<dbReference type="AGR" id="MGI:103022"/>
<feature type="domain" description="Reelin" evidence="17">
    <location>
        <begin position="26"/>
        <end position="191"/>
    </location>
</feature>
<keyword evidence="8" id="KW-0720">Serine protease</keyword>
<dbReference type="PANTHER" id="PTHR11841:SF1">
    <property type="entry name" value="REELIN"/>
    <property type="match status" value="1"/>
</dbReference>
<reference evidence="18" key="3">
    <citation type="journal article" date="2000" name="Genome Res.">
        <title>RIKEN integrated sequence analysis (RISA) system--384-format sequencing pipeline with 384 multicapillary sequencer.</title>
        <authorList>
            <person name="Shibata K."/>
            <person name="Itoh M."/>
            <person name="Aizawa K."/>
            <person name="Nagaoka S."/>
            <person name="Sasaki N."/>
            <person name="Carninci P."/>
            <person name="Konno H."/>
            <person name="Akiyama J."/>
            <person name="Nishi K."/>
            <person name="Kitsunai T."/>
            <person name="Tashiro H."/>
            <person name="Itoh M."/>
            <person name="Sumi N."/>
            <person name="Ishii Y."/>
            <person name="Nakamura S."/>
            <person name="Hazama M."/>
            <person name="Nishine T."/>
            <person name="Harada A."/>
            <person name="Yamamoto R."/>
            <person name="Matsumoto H."/>
            <person name="Sakaguchi S."/>
            <person name="Ikegami T."/>
            <person name="Kashiwagi K."/>
            <person name="Fujiwake S."/>
            <person name="Inoue K."/>
            <person name="Togawa Y."/>
            <person name="Izawa M."/>
            <person name="Ohara E."/>
            <person name="Watahiki M."/>
            <person name="Yoneda Y."/>
            <person name="Ishikawa T."/>
            <person name="Ozawa K."/>
            <person name="Tanaka T."/>
            <person name="Matsuura S."/>
            <person name="Kawai J."/>
            <person name="Okazaki Y."/>
            <person name="Muramatsu M."/>
            <person name="Inoue Y."/>
            <person name="Kira A."/>
            <person name="Hayashizaki Y."/>
        </authorList>
    </citation>
    <scope>NUCLEOTIDE SEQUENCE</scope>
    <source>
        <strain evidence="18">C57BL/6J</strain>
        <tissue evidence="18">Cerebellum</tissue>
    </source>
</reference>
<evidence type="ECO:0000313" key="19">
    <source>
        <dbReference type="MGI" id="MGI:103022"/>
    </source>
</evidence>
<feature type="signal peptide" evidence="16">
    <location>
        <begin position="1"/>
        <end position="26"/>
    </location>
</feature>
<name>Q8C978_MOUSE</name>
<keyword evidence="11" id="KW-0130">Cell adhesion</keyword>
<keyword evidence="3" id="KW-0964">Secreted</keyword>
<gene>
    <name evidence="19" type="primary">Reln</name>
</gene>
<dbReference type="PANTHER" id="PTHR11841">
    <property type="entry name" value="REELIN"/>
    <property type="match status" value="1"/>
</dbReference>
<evidence type="ECO:0000256" key="14">
    <source>
        <dbReference type="ARBA" id="ARBA00044961"/>
    </source>
</evidence>
<dbReference type="UCSC" id="uc008wpm.1">
    <property type="organism name" value="mouse"/>
</dbReference>
<comment type="similarity">
    <text evidence="12">Belongs to the reelin family.</text>
</comment>
<dbReference type="AlphaFoldDB" id="Q8C978"/>
<comment type="function">
    <text evidence="15">Extracellular matrix serine protease secreted by pioneer neurons that plays a role in layering of neurons in the cerebral cortex and cerebellum by coordinating cell positioning during neurodevelopment. Regulates microtubule function in neurons and neuronal migration. Binding to the extracellular domains of lipoprotein receptors VLDLR and LRP8/APOER2 induces tyrosine phosphorylation of DAB1 and modulation of TAU phosphorylation. Affects migration of sympathetic preganglionic neurons in the spinal cord, where it seems to act as a barrier to neuronal migration. Enzymatic activity is important for the modulation of cell adhesion.</text>
</comment>
<dbReference type="CDD" id="cd08544">
    <property type="entry name" value="Reeler"/>
    <property type="match status" value="1"/>
</dbReference>
<evidence type="ECO:0000256" key="5">
    <source>
        <dbReference type="ARBA" id="ARBA00022670"/>
    </source>
</evidence>
<dbReference type="PROSITE" id="PS51019">
    <property type="entry name" value="REELIN"/>
    <property type="match status" value="1"/>
</dbReference>
<reference evidence="18" key="4">
    <citation type="journal article" date="2001" name="Nature">
        <title>Functional annotation of a full-length mouse cDNA collection.</title>
        <authorList>
            <consortium name="The RIKEN Genome Exploration Research Group Phase II Team and the FANTOM Consortium"/>
        </authorList>
    </citation>
    <scope>NUCLEOTIDE SEQUENCE</scope>
    <source>
        <strain evidence="18">C57BL/6J</strain>
        <tissue evidence="18">Cerebellum</tissue>
    </source>
</reference>
<keyword evidence="4" id="KW-0272">Extracellular matrix</keyword>
<dbReference type="GO" id="GO:0070325">
    <property type="term" value="F:lipoprotein particle receptor binding"/>
    <property type="evidence" value="ECO:0007669"/>
    <property type="project" value="InterPro"/>
</dbReference>
<reference evidence="18" key="1">
    <citation type="journal article" date="1999" name="Methods Enzymol.">
        <title>High-efficiency full-length cDNA cloning.</title>
        <authorList>
            <person name="Carninci P."/>
            <person name="Hayashizaki Y."/>
        </authorList>
    </citation>
    <scope>NUCLEOTIDE SEQUENCE</scope>
    <source>
        <strain evidence="18">C57BL/6J</strain>
        <tissue evidence="18">Cerebellum</tissue>
    </source>
</reference>
<evidence type="ECO:0000256" key="16">
    <source>
        <dbReference type="SAM" id="SignalP"/>
    </source>
</evidence>
<keyword evidence="2" id="KW-0217">Developmental protein</keyword>
<reference evidence="18" key="8">
    <citation type="journal article" date="2005" name="Science">
        <title>Antisense Transcription in the Mammalian Transcriptome.</title>
        <authorList>
            <consortium name="RIKEN Genome Exploration Research Group and Genome Science Group (Genome Network Project Core Group) and the FANTOM Consortium"/>
        </authorList>
    </citation>
    <scope>NUCLEOTIDE SEQUENCE</scope>
    <source>
        <strain evidence="18">C57BL/6J</strain>
        <tissue evidence="18">Cerebellum</tissue>
    </source>
</reference>
<evidence type="ECO:0000256" key="12">
    <source>
        <dbReference type="ARBA" id="ARBA00023773"/>
    </source>
</evidence>
<evidence type="ECO:0000256" key="1">
    <source>
        <dbReference type="ARBA" id="ARBA00004498"/>
    </source>
</evidence>
<keyword evidence="7" id="KW-0378">Hydrolase</keyword>
<dbReference type="InterPro" id="IPR034968">
    <property type="entry name" value="Reelin"/>
</dbReference>
<keyword evidence="10" id="KW-0106">Calcium</keyword>
<evidence type="ECO:0000256" key="6">
    <source>
        <dbReference type="ARBA" id="ARBA00022723"/>
    </source>
</evidence>
<evidence type="ECO:0000256" key="10">
    <source>
        <dbReference type="ARBA" id="ARBA00022837"/>
    </source>
</evidence>
<evidence type="ECO:0000256" key="2">
    <source>
        <dbReference type="ARBA" id="ARBA00022473"/>
    </source>
</evidence>
<dbReference type="InterPro" id="IPR042307">
    <property type="entry name" value="Reeler_sf"/>
</dbReference>
<dbReference type="GO" id="GO:0008236">
    <property type="term" value="F:serine-type peptidase activity"/>
    <property type="evidence" value="ECO:0007669"/>
    <property type="project" value="UniProtKB-KW"/>
</dbReference>
<dbReference type="InterPro" id="IPR002861">
    <property type="entry name" value="Reeler_dom"/>
</dbReference>
<organism evidence="18">
    <name type="scientific">Mus musculus</name>
    <name type="common">Mouse</name>
    <dbReference type="NCBI Taxonomy" id="10090"/>
    <lineage>
        <taxon>Eukaryota</taxon>
        <taxon>Metazoa</taxon>
        <taxon>Chordata</taxon>
        <taxon>Craniata</taxon>
        <taxon>Vertebrata</taxon>
        <taxon>Euteleostomi</taxon>
        <taxon>Mammalia</taxon>
        <taxon>Eutheria</taxon>
        <taxon>Euarchontoglires</taxon>
        <taxon>Glires</taxon>
        <taxon>Rodentia</taxon>
        <taxon>Myomorpha</taxon>
        <taxon>Muroidea</taxon>
        <taxon>Muridae</taxon>
        <taxon>Murinae</taxon>
        <taxon>Mus</taxon>
        <taxon>Mus</taxon>
    </lineage>
</organism>
<evidence type="ECO:0000256" key="7">
    <source>
        <dbReference type="ARBA" id="ARBA00022801"/>
    </source>
</evidence>
<dbReference type="MGI" id="MGI:103022">
    <property type="gene designation" value="Reln"/>
</dbReference>
<reference evidence="18" key="5">
    <citation type="submission" date="2001-07" db="EMBL/GenBank/DDBJ databases">
        <authorList>
            <person name="Adachi J."/>
            <person name="Aizawa K."/>
            <person name="Akimura T."/>
            <person name="Arakawa T."/>
            <person name="Bono H."/>
            <person name="Carninci P."/>
            <person name="Fukuda S."/>
            <person name="Furuno M."/>
            <person name="Hanagaki T."/>
            <person name="Hara A."/>
            <person name="Hashizume W."/>
            <person name="Hayashida K."/>
            <person name="Hayatsu N."/>
            <person name="Hiramoto K."/>
            <person name="Hiraoka T."/>
            <person name="Hirozane T."/>
            <person name="Hori F."/>
            <person name="Imotani K."/>
            <person name="Ishii Y."/>
            <person name="Itoh M."/>
            <person name="Kagawa I."/>
            <person name="Kasukawa T."/>
            <person name="Katoh H."/>
            <person name="Kawai J."/>
            <person name="Kojima Y."/>
            <person name="Kondo S."/>
            <person name="Konno H."/>
            <person name="Kouda M."/>
            <person name="Koya S."/>
            <person name="Kurihara C."/>
            <person name="Matsuyama T."/>
            <person name="Miyazaki A."/>
            <person name="Murata M."/>
            <person name="Nakamura M."/>
            <person name="Nishi K."/>
            <person name="Nomura K."/>
            <person name="Numazaki R."/>
            <person name="Ohno M."/>
            <person name="Ohsato N."/>
            <person name="Okazaki Y."/>
            <person name="Saito R."/>
            <person name="Saitoh H."/>
            <person name="Sakai C."/>
            <person name="Sakai K."/>
            <person name="Sakazume N."/>
            <person name="Sano H."/>
            <person name="Sasaki D."/>
            <person name="Shibata K."/>
            <person name="Shinagawa A."/>
            <person name="Shiraki T."/>
            <person name="Sogabe Y."/>
            <person name="Tagami M."/>
            <person name="Tagawa A."/>
            <person name="Takahashi F."/>
            <person name="Takaku-Akahira S."/>
            <person name="Takeda Y."/>
            <person name="Tanaka T."/>
            <person name="Tomaru A."/>
            <person name="Toya T."/>
            <person name="Yasunishi A."/>
            <person name="Muramatsu M."/>
            <person name="Hayashizaki Y."/>
        </authorList>
    </citation>
    <scope>NUCLEOTIDE SEQUENCE</scope>
    <source>
        <strain evidence="18">C57BL/6J</strain>
        <tissue evidence="18">Cerebellum</tissue>
    </source>
</reference>
<reference evidence="18" key="2">
    <citation type="journal article" date="2000" name="Genome Res.">
        <title>Normalization and subtraction of cap-trapper-selected cDNAs to prepare full-length cDNA libraries for rapid discovery of new genes.</title>
        <authorList>
            <person name="Carninci P."/>
            <person name="Shibata Y."/>
            <person name="Hayatsu N."/>
            <person name="Sugahara Y."/>
            <person name="Shibata K."/>
            <person name="Itoh M."/>
            <person name="Konno H."/>
            <person name="Okazaki Y."/>
            <person name="Muramatsu M."/>
            <person name="Hayashizaki Y."/>
        </authorList>
    </citation>
    <scope>NUCLEOTIDE SEQUENCE</scope>
    <source>
        <strain evidence="18">C57BL/6J</strain>
        <tissue evidence="18">Cerebellum</tissue>
    </source>
</reference>
<dbReference type="GO" id="GO:0006508">
    <property type="term" value="P:proteolysis"/>
    <property type="evidence" value="ECO:0007669"/>
    <property type="project" value="UniProtKB-KW"/>
</dbReference>
<evidence type="ECO:0000256" key="3">
    <source>
        <dbReference type="ARBA" id="ARBA00022525"/>
    </source>
</evidence>
<evidence type="ECO:0000256" key="11">
    <source>
        <dbReference type="ARBA" id="ARBA00022889"/>
    </source>
</evidence>
<keyword evidence="16" id="KW-0732">Signal</keyword>
<evidence type="ECO:0000256" key="4">
    <source>
        <dbReference type="ARBA" id="ARBA00022530"/>
    </source>
</evidence>
<dbReference type="Pfam" id="PF02014">
    <property type="entry name" value="Reeler"/>
    <property type="match status" value="1"/>
</dbReference>
<comment type="subcellular location">
    <subcellularLocation>
        <location evidence="1">Secreted</location>
        <location evidence="1">Extracellular space</location>
        <location evidence="1">Extracellular matrix</location>
    </subcellularLocation>
</comment>
<evidence type="ECO:0000256" key="9">
    <source>
        <dbReference type="ARBA" id="ARBA00022833"/>
    </source>
</evidence>
<keyword evidence="9" id="KW-0862">Zinc</keyword>
<evidence type="ECO:0000259" key="17">
    <source>
        <dbReference type="PROSITE" id="PS51019"/>
    </source>
</evidence>
<feature type="chain" id="PRO_5004304016" description="Reelin" evidence="16">
    <location>
        <begin position="27"/>
        <end position="279"/>
    </location>
</feature>
<sequence length="279" mass="30183">MERGCWAPRALVLAVLLLLATLRARAATGYYPRFSPFFFLCTHHGELEGDGEQGEVLISLHIAGNPTYYVPGQEYHVTISTSTFFDGLLVTGLYTSTSIQSSQSIGGSSAFGFGIMSDHQFGNQFMCSVVASHVSHLPTTNLSFVWIAPPAGTGCVNFMATATHRGQVIFKDALAQQLCEQGAPTEATAYSHLAEIHSDSVILRDDFDSYQQLELNPNIWVECSNCEMGEQCGTIMHGNAVTFCEPYGPRELTTTCLNTTTASVLQFSIGKCLVATVAV</sequence>
<evidence type="ECO:0000256" key="8">
    <source>
        <dbReference type="ARBA" id="ARBA00022825"/>
    </source>
</evidence>
<dbReference type="FunFam" id="2.60.40.4060:FF:000001">
    <property type="entry name" value="Reelin"/>
    <property type="match status" value="1"/>
</dbReference>
<dbReference type="Gene3D" id="2.60.40.4060">
    <property type="entry name" value="Reeler domain"/>
    <property type="match status" value="1"/>
</dbReference>
<accession>Q8C978</accession>
<reference evidence="18" key="7">
    <citation type="journal article" date="2005" name="Science">
        <title>The Transcriptional Landscape of the Mammalian Genome.</title>
        <authorList>
            <consortium name="The FANTOM Consortium"/>
            <consortium name="Riken Genome Exploration Research Group and Genome Science Group (Genome Network Project Core Group)"/>
        </authorList>
    </citation>
    <scope>NUCLEOTIDE SEQUENCE</scope>
    <source>
        <strain evidence="18">C57BL/6J</strain>
        <tissue evidence="18">Cerebellum</tissue>
    </source>
</reference>
<dbReference type="GO" id="GO:0001764">
    <property type="term" value="P:neuron migration"/>
    <property type="evidence" value="ECO:0007669"/>
    <property type="project" value="InterPro"/>
</dbReference>
<evidence type="ECO:0000256" key="15">
    <source>
        <dbReference type="ARBA" id="ARBA00046064"/>
    </source>
</evidence>
<comment type="subunit">
    <text evidence="14">Oligomer of disulfide-linked homodimers.</text>
</comment>
<keyword evidence="5" id="KW-0645">Protease</keyword>
<keyword evidence="6" id="KW-0479">Metal-binding</keyword>
<dbReference type="EMBL" id="AK042773">
    <property type="protein sequence ID" value="BAC31362.1"/>
    <property type="molecule type" value="mRNA"/>
</dbReference>
<reference evidence="18" key="6">
    <citation type="journal article" date="2002" name="Nature">
        <title>Analysis of the mouse transcriptome based on functional annotation of 60,770 full-length cDNAs.</title>
        <authorList>
            <consortium name="The FANTOM Consortium and the RIKEN Genome Exploration Research Group Phase I and II Team"/>
        </authorList>
    </citation>
    <scope>NUCLEOTIDE SEQUENCE</scope>
    <source>
        <strain evidence="18">C57BL/6J</strain>
        <tissue evidence="18">Cerebellum</tissue>
    </source>
</reference>
<evidence type="ECO:0000313" key="18">
    <source>
        <dbReference type="EMBL" id="BAC31362.1"/>
    </source>
</evidence>
<dbReference type="GO" id="GO:0046872">
    <property type="term" value="F:metal ion binding"/>
    <property type="evidence" value="ECO:0007669"/>
    <property type="project" value="UniProtKB-KW"/>
</dbReference>
<dbReference type="GO" id="GO:0007155">
    <property type="term" value="P:cell adhesion"/>
    <property type="evidence" value="ECO:0007669"/>
    <property type="project" value="UniProtKB-KW"/>
</dbReference>
<protein>
    <recommendedName>
        <fullName evidence="13">Reelin</fullName>
    </recommendedName>
</protein>
<dbReference type="GO" id="GO:0007417">
    <property type="term" value="P:central nervous system development"/>
    <property type="evidence" value="ECO:0007669"/>
    <property type="project" value="InterPro"/>
</dbReference>
<dbReference type="Gene3D" id="2.60.120.260">
    <property type="entry name" value="Galactose-binding domain-like"/>
    <property type="match status" value="1"/>
</dbReference>
<evidence type="ECO:0000256" key="13">
    <source>
        <dbReference type="ARBA" id="ARBA00023900"/>
    </source>
</evidence>